<evidence type="ECO:0000256" key="1">
    <source>
        <dbReference type="SAM" id="MobiDB-lite"/>
    </source>
</evidence>
<accession>A0A8X6P9Z1</accession>
<evidence type="ECO:0000313" key="2">
    <source>
        <dbReference type="EMBL" id="GFT56296.1"/>
    </source>
</evidence>
<comment type="caution">
    <text evidence="2">The sequence shown here is derived from an EMBL/GenBank/DDBJ whole genome shotgun (WGS) entry which is preliminary data.</text>
</comment>
<organism evidence="2 3">
    <name type="scientific">Nephila pilipes</name>
    <name type="common">Giant wood spider</name>
    <name type="synonym">Nephila maculata</name>
    <dbReference type="NCBI Taxonomy" id="299642"/>
    <lineage>
        <taxon>Eukaryota</taxon>
        <taxon>Metazoa</taxon>
        <taxon>Ecdysozoa</taxon>
        <taxon>Arthropoda</taxon>
        <taxon>Chelicerata</taxon>
        <taxon>Arachnida</taxon>
        <taxon>Araneae</taxon>
        <taxon>Araneomorphae</taxon>
        <taxon>Entelegynae</taxon>
        <taxon>Araneoidea</taxon>
        <taxon>Nephilidae</taxon>
        <taxon>Nephila</taxon>
    </lineage>
</organism>
<dbReference type="AlphaFoldDB" id="A0A8X6P9Z1"/>
<dbReference type="EMBL" id="BMAW01113274">
    <property type="protein sequence ID" value="GFT56296.1"/>
    <property type="molecule type" value="Genomic_DNA"/>
</dbReference>
<evidence type="ECO:0000313" key="3">
    <source>
        <dbReference type="Proteomes" id="UP000887013"/>
    </source>
</evidence>
<sequence>MDDSFSRFDGQPKESKISDRFSTDSVTARCRIGYLTMKKLRESRVLYQNKKAKEENICKKEVAILKAVGFLQRSARIYARAIRCHEWWKAKQLTQGVNNYSIADSMKKSCIKHSVRLIFGGLNHAIYLFGVESKKKEYI</sequence>
<gene>
    <name evidence="2" type="ORF">NPIL_590011</name>
</gene>
<feature type="region of interest" description="Disordered" evidence="1">
    <location>
        <begin position="1"/>
        <end position="20"/>
    </location>
</feature>
<protein>
    <submittedName>
        <fullName evidence="2">Uncharacterized protein</fullName>
    </submittedName>
</protein>
<proteinExistence type="predicted"/>
<dbReference type="Proteomes" id="UP000887013">
    <property type="component" value="Unassembled WGS sequence"/>
</dbReference>
<name>A0A8X6P9Z1_NEPPI</name>
<reference evidence="2" key="1">
    <citation type="submission" date="2020-08" db="EMBL/GenBank/DDBJ databases">
        <title>Multicomponent nature underlies the extraordinary mechanical properties of spider dragline silk.</title>
        <authorList>
            <person name="Kono N."/>
            <person name="Nakamura H."/>
            <person name="Mori M."/>
            <person name="Yoshida Y."/>
            <person name="Ohtoshi R."/>
            <person name="Malay A.D."/>
            <person name="Moran D.A.P."/>
            <person name="Tomita M."/>
            <person name="Numata K."/>
            <person name="Arakawa K."/>
        </authorList>
    </citation>
    <scope>NUCLEOTIDE SEQUENCE</scope>
</reference>
<keyword evidence="3" id="KW-1185">Reference proteome</keyword>